<protein>
    <recommendedName>
        <fullName evidence="3">2-phosphoxylose phosphatase 1</fullName>
    </recommendedName>
</protein>
<dbReference type="PROSITE" id="PS00616">
    <property type="entry name" value="HIS_ACID_PHOSPHAT_1"/>
    <property type="match status" value="1"/>
</dbReference>
<name>A0A0P7UCD6_SCLFO</name>
<proteinExistence type="predicted"/>
<gene>
    <name evidence="1" type="ORF">Z043_124452</name>
</gene>
<dbReference type="Pfam" id="PF00328">
    <property type="entry name" value="His_Phos_2"/>
    <property type="match status" value="1"/>
</dbReference>
<dbReference type="AlphaFoldDB" id="A0A0P7UCD6"/>
<dbReference type="Gene3D" id="3.40.50.1240">
    <property type="entry name" value="Phosphoglycerate mutase-like"/>
    <property type="match status" value="1"/>
</dbReference>
<dbReference type="InterPro" id="IPR000560">
    <property type="entry name" value="His_Pase_clade-2"/>
</dbReference>
<sequence length="179" mass="19688">MRKAGEQKALEEIAAGDKEQTDGCVNKAGDVRVPVGLTLRYALIPGHSPADYKLLSVQVLIRHGDRYPLYAIPKTKRPAIDCTLDPHRGEEGKYPGTSTWDRVCTSGETQVGRYVGSEVMVLLTVLYTERRQEAHGGRLGDLTTCCSPIVDLRWGGQMDAVVTDMIHTHFVCAGSFWSV</sequence>
<comment type="caution">
    <text evidence="1">The sequence shown here is derived from an EMBL/GenBank/DDBJ whole genome shotgun (WGS) entry which is preliminary data.</text>
</comment>
<reference evidence="1 2" key="1">
    <citation type="submission" date="2015-08" db="EMBL/GenBank/DDBJ databases">
        <title>The genome of the Asian arowana (Scleropages formosus).</title>
        <authorList>
            <person name="Tan M.H."/>
            <person name="Gan H.M."/>
            <person name="Croft L.J."/>
            <person name="Austin C.M."/>
        </authorList>
    </citation>
    <scope>NUCLEOTIDE SEQUENCE [LARGE SCALE GENOMIC DNA]</scope>
    <source>
        <strain evidence="1">Aro1</strain>
    </source>
</reference>
<dbReference type="InterPro" id="IPR029033">
    <property type="entry name" value="His_PPase_superfam"/>
</dbReference>
<evidence type="ECO:0000313" key="1">
    <source>
        <dbReference type="EMBL" id="KPP57788.1"/>
    </source>
</evidence>
<organism evidence="1 2">
    <name type="scientific">Scleropages formosus</name>
    <name type="common">Asian bonytongue</name>
    <name type="synonym">Osteoglossum formosum</name>
    <dbReference type="NCBI Taxonomy" id="113540"/>
    <lineage>
        <taxon>Eukaryota</taxon>
        <taxon>Metazoa</taxon>
        <taxon>Chordata</taxon>
        <taxon>Craniata</taxon>
        <taxon>Vertebrata</taxon>
        <taxon>Euteleostomi</taxon>
        <taxon>Actinopterygii</taxon>
        <taxon>Neopterygii</taxon>
        <taxon>Teleostei</taxon>
        <taxon>Osteoglossocephala</taxon>
        <taxon>Osteoglossomorpha</taxon>
        <taxon>Osteoglossiformes</taxon>
        <taxon>Osteoglossidae</taxon>
        <taxon>Scleropages</taxon>
    </lineage>
</organism>
<accession>A0A0P7UCD6</accession>
<dbReference type="SUPFAM" id="SSF53254">
    <property type="entry name" value="Phosphoglycerate mutase-like"/>
    <property type="match status" value="1"/>
</dbReference>
<dbReference type="InterPro" id="IPR033379">
    <property type="entry name" value="Acid_Pase_AS"/>
</dbReference>
<dbReference type="Proteomes" id="UP000034805">
    <property type="component" value="Unassembled WGS sequence"/>
</dbReference>
<evidence type="ECO:0000313" key="2">
    <source>
        <dbReference type="Proteomes" id="UP000034805"/>
    </source>
</evidence>
<evidence type="ECO:0008006" key="3">
    <source>
        <dbReference type="Google" id="ProtNLM"/>
    </source>
</evidence>
<dbReference type="EMBL" id="JARO02015426">
    <property type="protein sequence ID" value="KPP57788.1"/>
    <property type="molecule type" value="Genomic_DNA"/>
</dbReference>